<keyword evidence="1" id="KW-1133">Transmembrane helix</keyword>
<dbReference type="PANTHER" id="PTHR34203">
    <property type="entry name" value="METHYLTRANSFERASE, FKBM FAMILY PROTEIN"/>
    <property type="match status" value="1"/>
</dbReference>
<dbReference type="AlphaFoldDB" id="S8DL55"/>
<dbReference type="EMBL" id="AUSU01005386">
    <property type="protein sequence ID" value="EPS63588.1"/>
    <property type="molecule type" value="Genomic_DNA"/>
</dbReference>
<evidence type="ECO:0000313" key="3">
    <source>
        <dbReference type="Proteomes" id="UP000015453"/>
    </source>
</evidence>
<evidence type="ECO:0000256" key="1">
    <source>
        <dbReference type="SAM" id="Phobius"/>
    </source>
</evidence>
<dbReference type="SUPFAM" id="SSF53335">
    <property type="entry name" value="S-adenosyl-L-methionine-dependent methyltransferases"/>
    <property type="match status" value="1"/>
</dbReference>
<protein>
    <recommendedName>
        <fullName evidence="4">Methyltransferase</fullName>
    </recommendedName>
</protein>
<dbReference type="InterPro" id="IPR029063">
    <property type="entry name" value="SAM-dependent_MTases_sf"/>
</dbReference>
<keyword evidence="3" id="KW-1185">Reference proteome</keyword>
<feature type="transmembrane region" description="Helical" evidence="1">
    <location>
        <begin position="7"/>
        <end position="25"/>
    </location>
</feature>
<dbReference type="OrthoDB" id="411251at2759"/>
<sequence>TKLLTKNNLVLFICSSFVFLVFIYLSTKTPHTPKLIEVEILKNPFDCYGSPQSHPVFANVAEGLEFPIMYSLPDFSPENPPANRNILRMLEGKPFEAPTTASAIQKLLEKTTERHGMFVDVGAGFGVSSFAAAAMGFRVAAFE</sequence>
<comment type="caution">
    <text evidence="2">The sequence shown here is derived from an EMBL/GenBank/DDBJ whole genome shotgun (WGS) entry which is preliminary data.</text>
</comment>
<dbReference type="InterPro" id="IPR052514">
    <property type="entry name" value="SAM-dependent_MTase"/>
</dbReference>
<name>S8DL55_9LAMI</name>
<evidence type="ECO:0000313" key="2">
    <source>
        <dbReference type="EMBL" id="EPS63588.1"/>
    </source>
</evidence>
<gene>
    <name evidence="2" type="ORF">M569_11199</name>
</gene>
<accession>S8DL55</accession>
<keyword evidence="1" id="KW-0472">Membrane</keyword>
<organism evidence="2 3">
    <name type="scientific">Genlisea aurea</name>
    <dbReference type="NCBI Taxonomy" id="192259"/>
    <lineage>
        <taxon>Eukaryota</taxon>
        <taxon>Viridiplantae</taxon>
        <taxon>Streptophyta</taxon>
        <taxon>Embryophyta</taxon>
        <taxon>Tracheophyta</taxon>
        <taxon>Spermatophyta</taxon>
        <taxon>Magnoliopsida</taxon>
        <taxon>eudicotyledons</taxon>
        <taxon>Gunneridae</taxon>
        <taxon>Pentapetalae</taxon>
        <taxon>asterids</taxon>
        <taxon>lamiids</taxon>
        <taxon>Lamiales</taxon>
        <taxon>Lentibulariaceae</taxon>
        <taxon>Genlisea</taxon>
    </lineage>
</organism>
<reference evidence="2 3" key="1">
    <citation type="journal article" date="2013" name="BMC Genomics">
        <title>The miniature genome of a carnivorous plant Genlisea aurea contains a low number of genes and short non-coding sequences.</title>
        <authorList>
            <person name="Leushkin E.V."/>
            <person name="Sutormin R.A."/>
            <person name="Nabieva E.R."/>
            <person name="Penin A.A."/>
            <person name="Kondrashov A.S."/>
            <person name="Logacheva M.D."/>
        </authorList>
    </citation>
    <scope>NUCLEOTIDE SEQUENCE [LARGE SCALE GENOMIC DNA]</scope>
</reference>
<evidence type="ECO:0008006" key="4">
    <source>
        <dbReference type="Google" id="ProtNLM"/>
    </source>
</evidence>
<keyword evidence="1" id="KW-0812">Transmembrane</keyword>
<feature type="non-terminal residue" evidence="2">
    <location>
        <position position="1"/>
    </location>
</feature>
<feature type="non-terminal residue" evidence="2">
    <location>
        <position position="143"/>
    </location>
</feature>
<dbReference type="Proteomes" id="UP000015453">
    <property type="component" value="Unassembled WGS sequence"/>
</dbReference>
<proteinExistence type="predicted"/>
<dbReference type="PANTHER" id="PTHR34203:SF13">
    <property type="entry name" value="EXPRESSED PROTEIN"/>
    <property type="match status" value="1"/>
</dbReference>